<dbReference type="PANTHER" id="PTHR15481:SF2">
    <property type="entry name" value="RNA-BINDING PROTEIN WITH SERINE-RICH DOMAIN 1"/>
    <property type="match status" value="1"/>
</dbReference>
<evidence type="ECO:0000259" key="14">
    <source>
        <dbReference type="PROSITE" id="PS50102"/>
    </source>
</evidence>
<evidence type="ECO:0000256" key="8">
    <source>
        <dbReference type="ARBA" id="ARBA00023161"/>
    </source>
</evidence>
<dbReference type="GO" id="GO:0005737">
    <property type="term" value="C:cytoplasm"/>
    <property type="evidence" value="ECO:0007669"/>
    <property type="project" value="UniProtKB-SubCell"/>
</dbReference>
<organism evidence="15 16">
    <name type="scientific">Moschus moschiferus</name>
    <name type="common">Siberian musk deer</name>
    <name type="synonym">Moschus sibiricus</name>
    <dbReference type="NCBI Taxonomy" id="68415"/>
    <lineage>
        <taxon>Eukaryota</taxon>
        <taxon>Metazoa</taxon>
        <taxon>Chordata</taxon>
        <taxon>Craniata</taxon>
        <taxon>Vertebrata</taxon>
        <taxon>Euteleostomi</taxon>
        <taxon>Mammalia</taxon>
        <taxon>Eutheria</taxon>
        <taxon>Laurasiatheria</taxon>
        <taxon>Artiodactyla</taxon>
        <taxon>Ruminantia</taxon>
        <taxon>Pecora</taxon>
        <taxon>Moschidae</taxon>
        <taxon>Moschus</taxon>
    </lineage>
</organism>
<evidence type="ECO:0000313" key="16">
    <source>
        <dbReference type="Proteomes" id="UP000694544"/>
    </source>
</evidence>
<dbReference type="Proteomes" id="UP000694544">
    <property type="component" value="Unplaced"/>
</dbReference>
<keyword evidence="16" id="KW-1185">Reference proteome</keyword>
<feature type="region of interest" description="Disordered" evidence="13">
    <location>
        <begin position="1"/>
        <end position="134"/>
    </location>
</feature>
<feature type="compositionally biased region" description="Basic and acidic residues" evidence="13">
    <location>
        <begin position="10"/>
        <end position="31"/>
    </location>
</feature>
<dbReference type="GO" id="GO:0016607">
    <property type="term" value="C:nuclear speck"/>
    <property type="evidence" value="ECO:0007669"/>
    <property type="project" value="UniProtKB-SubCell"/>
</dbReference>
<sequence>MAPSPTTCKENSDEQSRDHSRDTAGPRESRQKYCGRPRPRKWSSASSGSSSSRSRSSCSTSSGSSSSSSSPSASSHSGRSSTSCSSSSSSSPGSLRTSWHRRGKRQRSHSKQPERDEKERRHSPSPKATKVHIARLTRNVTKDHIREIFSTFGKVRVIDMPVERMHPGLSDAYVEFETPEEAEKALKHMDGGQIDGPRSASNPAPLAAPSTGATPAPAPAPAPAPPEGEGSN</sequence>
<dbReference type="PANTHER" id="PTHR15481">
    <property type="entry name" value="RIBONUCLEIC ACID BINDING PROTEIN S1"/>
    <property type="match status" value="1"/>
</dbReference>
<comment type="subcellular location">
    <subcellularLocation>
        <location evidence="2">Cytoplasm</location>
    </subcellularLocation>
    <subcellularLocation>
        <location evidence="1">Nucleus speckle</location>
    </subcellularLocation>
</comment>
<dbReference type="SUPFAM" id="SSF54928">
    <property type="entry name" value="RNA-binding domain, RBD"/>
    <property type="match status" value="1"/>
</dbReference>
<evidence type="ECO:0000256" key="6">
    <source>
        <dbReference type="ARBA" id="ARBA00022664"/>
    </source>
</evidence>
<dbReference type="GO" id="GO:0000184">
    <property type="term" value="P:nuclear-transcribed mRNA catabolic process, nonsense-mediated decay"/>
    <property type="evidence" value="ECO:0007669"/>
    <property type="project" value="UniProtKB-KW"/>
</dbReference>
<evidence type="ECO:0000256" key="1">
    <source>
        <dbReference type="ARBA" id="ARBA00004324"/>
    </source>
</evidence>
<dbReference type="PROSITE" id="PS50102">
    <property type="entry name" value="RRM"/>
    <property type="match status" value="1"/>
</dbReference>
<evidence type="ECO:0000256" key="5">
    <source>
        <dbReference type="ARBA" id="ARBA00022490"/>
    </source>
</evidence>
<dbReference type="GO" id="GO:0000398">
    <property type="term" value="P:mRNA splicing, via spliceosome"/>
    <property type="evidence" value="ECO:0007669"/>
    <property type="project" value="TreeGrafter"/>
</dbReference>
<reference evidence="15" key="1">
    <citation type="submission" date="2025-08" db="UniProtKB">
        <authorList>
            <consortium name="Ensembl"/>
        </authorList>
    </citation>
    <scope>IDENTIFICATION</scope>
</reference>
<reference evidence="15" key="2">
    <citation type="submission" date="2025-09" db="UniProtKB">
        <authorList>
            <consortium name="Ensembl"/>
        </authorList>
    </citation>
    <scope>IDENTIFICATION</scope>
</reference>
<protein>
    <recommendedName>
        <fullName evidence="4">RNA-binding protein with serine-rich domain 1</fullName>
    </recommendedName>
</protein>
<keyword evidence="5" id="KW-0963">Cytoplasm</keyword>
<dbReference type="Gene3D" id="3.30.70.330">
    <property type="match status" value="1"/>
</dbReference>
<accession>A0A8C6FX11</accession>
<evidence type="ECO:0000256" key="4">
    <source>
        <dbReference type="ARBA" id="ARBA00014789"/>
    </source>
</evidence>
<keyword evidence="7 12" id="KW-0694">RNA-binding</keyword>
<dbReference type="Pfam" id="PF00076">
    <property type="entry name" value="RRM_1"/>
    <property type="match status" value="1"/>
</dbReference>
<feature type="compositionally biased region" description="Low complexity" evidence="13">
    <location>
        <begin position="43"/>
        <end position="94"/>
    </location>
</feature>
<feature type="compositionally biased region" description="Pro residues" evidence="13">
    <location>
        <begin position="216"/>
        <end position="226"/>
    </location>
</feature>
<comment type="similarity">
    <text evidence="3">Belongs to the splicing factor SR family.</text>
</comment>
<name>A0A8C6FX11_MOSMO</name>
<comment type="subunit">
    <text evidence="11">Found in mRNA splicing-dependent exon junction complexes (EJC). Found in a post-splicing complex with NXF1, RBM8A, UPF1, UPF2, UPF3A, UPF3B and RNPS1. Component of the heterotrimeric ASAP (apoptosis- and splicing-associated protein) and PSAP complexes consisting of RNPS1, SAP18 and either ACIN1 or PNN, respectively; the ASAP and PSAP complexes probably are formed mutually exclusive. Component of the active spliceosome. Associates with polysomes. Interacts with the cleaved p110 isoform of CDC2L1, CSNK2A1, PNN, SART3, SRP54, SRRM1 and TRA2B/SFRS10.</text>
</comment>
<feature type="compositionally biased region" description="Low complexity" evidence="13">
    <location>
        <begin position="197"/>
        <end position="215"/>
    </location>
</feature>
<evidence type="ECO:0000256" key="12">
    <source>
        <dbReference type="PROSITE-ProRule" id="PRU00176"/>
    </source>
</evidence>
<feature type="compositionally biased region" description="Basic residues" evidence="13">
    <location>
        <begin position="123"/>
        <end position="134"/>
    </location>
</feature>
<feature type="region of interest" description="Disordered" evidence="13">
    <location>
        <begin position="186"/>
        <end position="232"/>
    </location>
</feature>
<dbReference type="GO" id="GO:0061574">
    <property type="term" value="C:ASAP complex"/>
    <property type="evidence" value="ECO:0007669"/>
    <property type="project" value="TreeGrafter"/>
</dbReference>
<feature type="compositionally biased region" description="Basic and acidic residues" evidence="13">
    <location>
        <begin position="111"/>
        <end position="122"/>
    </location>
</feature>
<keyword evidence="6" id="KW-0507">mRNA processing</keyword>
<keyword evidence="10" id="KW-0539">Nucleus</keyword>
<dbReference type="SMART" id="SM00360">
    <property type="entry name" value="RRM"/>
    <property type="match status" value="1"/>
</dbReference>
<evidence type="ECO:0000256" key="10">
    <source>
        <dbReference type="ARBA" id="ARBA00023242"/>
    </source>
</evidence>
<evidence type="ECO:0000256" key="7">
    <source>
        <dbReference type="ARBA" id="ARBA00022884"/>
    </source>
</evidence>
<dbReference type="InterPro" id="IPR012677">
    <property type="entry name" value="Nucleotide-bd_a/b_plait_sf"/>
</dbReference>
<dbReference type="Ensembl" id="ENSMMST00000033353.1">
    <property type="protein sequence ID" value="ENSMMSP00000030296.1"/>
    <property type="gene ID" value="ENSMMSG00000022637.1"/>
</dbReference>
<evidence type="ECO:0000313" key="15">
    <source>
        <dbReference type="Ensembl" id="ENSMMSP00000030296.1"/>
    </source>
</evidence>
<evidence type="ECO:0000256" key="2">
    <source>
        <dbReference type="ARBA" id="ARBA00004496"/>
    </source>
</evidence>
<feature type="domain" description="RRM" evidence="14">
    <location>
        <begin position="129"/>
        <end position="196"/>
    </location>
</feature>
<keyword evidence="9" id="KW-0508">mRNA splicing</keyword>
<evidence type="ECO:0000256" key="9">
    <source>
        <dbReference type="ARBA" id="ARBA00023187"/>
    </source>
</evidence>
<dbReference type="InterPro" id="IPR035979">
    <property type="entry name" value="RBD_domain_sf"/>
</dbReference>
<feature type="compositionally biased region" description="Basic residues" evidence="13">
    <location>
        <begin position="98"/>
        <end position="110"/>
    </location>
</feature>
<evidence type="ECO:0000256" key="3">
    <source>
        <dbReference type="ARBA" id="ARBA00010269"/>
    </source>
</evidence>
<dbReference type="GO" id="GO:0003723">
    <property type="term" value="F:RNA binding"/>
    <property type="evidence" value="ECO:0007669"/>
    <property type="project" value="UniProtKB-UniRule"/>
</dbReference>
<evidence type="ECO:0000256" key="11">
    <source>
        <dbReference type="ARBA" id="ARBA00026044"/>
    </source>
</evidence>
<keyword evidence="8" id="KW-0866">Nonsense-mediated mRNA decay</keyword>
<dbReference type="InterPro" id="IPR034201">
    <property type="entry name" value="RNPS1_RRM"/>
</dbReference>
<dbReference type="InterPro" id="IPR000504">
    <property type="entry name" value="RRM_dom"/>
</dbReference>
<proteinExistence type="inferred from homology"/>
<dbReference type="AlphaFoldDB" id="A0A8C6FX11"/>
<evidence type="ECO:0000256" key="13">
    <source>
        <dbReference type="SAM" id="MobiDB-lite"/>
    </source>
</evidence>
<dbReference type="GeneTree" id="ENSGT00730000111029"/>
<dbReference type="CDD" id="cd12365">
    <property type="entry name" value="RRM_RNPS1"/>
    <property type="match status" value="1"/>
</dbReference>